<feature type="region of interest" description="Disordered" evidence="3">
    <location>
        <begin position="792"/>
        <end position="919"/>
    </location>
</feature>
<dbReference type="SUPFAM" id="SSF50729">
    <property type="entry name" value="PH domain-like"/>
    <property type="match status" value="1"/>
</dbReference>
<evidence type="ECO:0000256" key="3">
    <source>
        <dbReference type="SAM" id="MobiDB-lite"/>
    </source>
</evidence>
<evidence type="ECO:0000256" key="1">
    <source>
        <dbReference type="ARBA" id="ARBA00004123"/>
    </source>
</evidence>
<dbReference type="PANTHER" id="PTHR23318">
    <property type="entry name" value="ATP SYNTHASE GAMMA-RELATED"/>
    <property type="match status" value="1"/>
</dbReference>
<feature type="compositionally biased region" description="Polar residues" evidence="3">
    <location>
        <begin position="906"/>
        <end position="919"/>
    </location>
</feature>
<dbReference type="RefSeq" id="XP_066829716.1">
    <property type="nucleotide sequence ID" value="XM_066972814.1"/>
</dbReference>
<evidence type="ECO:0000259" key="4">
    <source>
        <dbReference type="Pfam" id="PF04802"/>
    </source>
</evidence>
<gene>
    <name evidence="6" type="ORF">LODBEIA_P27780</name>
</gene>
<dbReference type="InterPro" id="IPR055236">
    <property type="entry name" value="EVH1_PP4R3"/>
</dbReference>
<dbReference type="SUPFAM" id="SSF48371">
    <property type="entry name" value="ARM repeat"/>
    <property type="match status" value="1"/>
</dbReference>
<evidence type="ECO:0000313" key="6">
    <source>
        <dbReference type="EMBL" id="CAK9438554.1"/>
    </source>
</evidence>
<accession>A0ABP0ZKZ2</accession>
<dbReference type="InterPro" id="IPR006887">
    <property type="entry name" value="P4R3-like_central_dom"/>
</dbReference>
<dbReference type="GeneID" id="92207974"/>
<dbReference type="Gene3D" id="2.30.29.30">
    <property type="entry name" value="Pleckstrin-homology domain (PH domain)/Phosphotyrosine-binding domain (PTB)"/>
    <property type="match status" value="1"/>
</dbReference>
<keyword evidence="2" id="KW-0539">Nucleus</keyword>
<feature type="domain" description="PP4R3 EVH1-like" evidence="5">
    <location>
        <begin position="36"/>
        <end position="132"/>
    </location>
</feature>
<sequence>METAEGKSGCDEGQAIVTQSRREILERLESAGSTPRRVKVYLLNGEDWLDNGTGYCVGEIEEETNDAYFTVRKETKLDEVILKSKLEGSIQYQRQQDTLIVWTDTTGSDLALSFQEAEGCADLCDFIIKVQQGNFSPNISLYYVVSNAQEGEDITELVAGPVRYPPQTPSIDNVGAILESLNQGANAQFTRTNLVEYMIDIDYFEKLARVFEEAERLNRKQCLHEISDIVKLLFAYNEPSLVDDMLSSETKILSLAGMLEYDSEYPDFKADHRALLENKSYKLVIPVENLNIFKMDFYLNTLKDVVLVRFLDGQPLTLITSKIYDNQIRIFNYLEKGNYLRKLFDIYREDKKVDVESRRDGVRMLHQYVQIAKSLSKQDFFALLVKVGMFKMISFALKDDNDKIRILGTEIIVSAIEHDVSLINSNANAHDESIDNSDPPAPHAPSAKIDMMSDDKQLAEEQSDASAEPKQMRMKLADDMTLVSKLIKLLVSDENIGLKHQTFEALRILLDSNITANSSNDDENSDEGGEDLEIAPNSGFHEDTDEDFQDIRAHNYFQAFFTRLAPALFREIIVIGKHSTSSAILAGKFSDDKSVLFQLLCELTNFFLKEHDIGLVSAFLTENEVIQGLVKILNSDSKPVLKLHVLRCFKKIILANDDRLTGHILANGILGHFIKFFETVVTKNNLACSTCLDLLDNIRRFSDSSSYDRCGNFQKIAKRLVEDHRDFLQNEISYVSTGVDLITLTENDFNSSRHTSILVNCESESYNGSAVSKFQELVEEDDSSGELELIKTDEAGSSDEEMLQNNSSTPRNDDNVDEPTELCKKTLVDSPQLDQEPKRVSFRVGEKRPRDYCEEENETIESENSKKSSKESSADGTFVATDENDSGSDDKSPIASVVSSELDASPKSNTSCSNFETSNKVVIVGARSEAANGN</sequence>
<dbReference type="Proteomes" id="UP001497383">
    <property type="component" value="Chromosome 3"/>
</dbReference>
<feature type="compositionally biased region" description="Acidic residues" evidence="3">
    <location>
        <begin position="520"/>
        <end position="533"/>
    </location>
</feature>
<dbReference type="PANTHER" id="PTHR23318:SF0">
    <property type="entry name" value="SERINE_THREONINE-PROTEIN PHOSPHATASE 4 REGULATORY SUBUNIT 3"/>
    <property type="match status" value="1"/>
</dbReference>
<dbReference type="EMBL" id="OZ022407">
    <property type="protein sequence ID" value="CAK9438554.1"/>
    <property type="molecule type" value="Genomic_DNA"/>
</dbReference>
<proteinExistence type="predicted"/>
<evidence type="ECO:0008006" key="8">
    <source>
        <dbReference type="Google" id="ProtNLM"/>
    </source>
</evidence>
<dbReference type="InterPro" id="IPR051137">
    <property type="entry name" value="PP4R3-like"/>
</dbReference>
<evidence type="ECO:0000259" key="5">
    <source>
        <dbReference type="Pfam" id="PF22972"/>
    </source>
</evidence>
<feature type="region of interest" description="Disordered" evidence="3">
    <location>
        <begin position="516"/>
        <end position="539"/>
    </location>
</feature>
<organism evidence="6 7">
    <name type="scientific">Lodderomyces beijingensis</name>
    <dbReference type="NCBI Taxonomy" id="1775926"/>
    <lineage>
        <taxon>Eukaryota</taxon>
        <taxon>Fungi</taxon>
        <taxon>Dikarya</taxon>
        <taxon>Ascomycota</taxon>
        <taxon>Saccharomycotina</taxon>
        <taxon>Pichiomycetes</taxon>
        <taxon>Debaryomycetaceae</taxon>
        <taxon>Candida/Lodderomyces clade</taxon>
        <taxon>Lodderomyces</taxon>
    </lineage>
</organism>
<evidence type="ECO:0000256" key="2">
    <source>
        <dbReference type="ARBA" id="ARBA00023242"/>
    </source>
</evidence>
<dbReference type="InterPro" id="IPR011993">
    <property type="entry name" value="PH-like_dom_sf"/>
</dbReference>
<keyword evidence="7" id="KW-1185">Reference proteome</keyword>
<feature type="compositionally biased region" description="Basic and acidic residues" evidence="3">
    <location>
        <begin position="863"/>
        <end position="873"/>
    </location>
</feature>
<protein>
    <recommendedName>
        <fullName evidence="8">Serine/threonine-protein phosphatase 4 regulatory subunit 3-like central domain-containing protein</fullName>
    </recommendedName>
</protein>
<feature type="compositionally biased region" description="Basic and acidic residues" evidence="3">
    <location>
        <begin position="835"/>
        <end position="852"/>
    </location>
</feature>
<feature type="domain" description="Serine/threonine-protein phosphatase 4 regulatory subunit 3-like central" evidence="4">
    <location>
        <begin position="177"/>
        <end position="743"/>
    </location>
</feature>
<dbReference type="Pfam" id="PF22972">
    <property type="entry name" value="EVH1_PP4R3"/>
    <property type="match status" value="1"/>
</dbReference>
<evidence type="ECO:0000313" key="7">
    <source>
        <dbReference type="Proteomes" id="UP001497383"/>
    </source>
</evidence>
<name>A0ABP0ZKZ2_9ASCO</name>
<reference evidence="6 7" key="1">
    <citation type="submission" date="2024-03" db="EMBL/GenBank/DDBJ databases">
        <authorList>
            <person name="Brejova B."/>
        </authorList>
    </citation>
    <scope>NUCLEOTIDE SEQUENCE [LARGE SCALE GENOMIC DNA]</scope>
    <source>
        <strain evidence="6 7">CBS 14171</strain>
    </source>
</reference>
<comment type="subcellular location">
    <subcellularLocation>
        <location evidence="1">Nucleus</location>
    </subcellularLocation>
</comment>
<dbReference type="InterPro" id="IPR016024">
    <property type="entry name" value="ARM-type_fold"/>
</dbReference>
<dbReference type="Pfam" id="PF04802">
    <property type="entry name" value="PP4R3"/>
    <property type="match status" value="1"/>
</dbReference>
<feature type="region of interest" description="Disordered" evidence="3">
    <location>
        <begin position="429"/>
        <end position="448"/>
    </location>
</feature>